<dbReference type="InterPro" id="IPR023271">
    <property type="entry name" value="Aquaporin-like"/>
</dbReference>
<dbReference type="Pfam" id="PF00230">
    <property type="entry name" value="MIP"/>
    <property type="match status" value="1"/>
</dbReference>
<keyword evidence="8" id="KW-1185">Reference proteome</keyword>
<keyword evidence="2 6" id="KW-0813">Transport</keyword>
<evidence type="ECO:0000256" key="6">
    <source>
        <dbReference type="RuleBase" id="RU000477"/>
    </source>
</evidence>
<evidence type="ECO:0000256" key="4">
    <source>
        <dbReference type="ARBA" id="ARBA00022989"/>
    </source>
</evidence>
<evidence type="ECO:0000313" key="7">
    <source>
        <dbReference type="EMBL" id="WOG90628.1"/>
    </source>
</evidence>
<evidence type="ECO:0000256" key="3">
    <source>
        <dbReference type="ARBA" id="ARBA00022692"/>
    </source>
</evidence>
<dbReference type="PANTHER" id="PTHR45724:SF21">
    <property type="entry name" value="MAJOR INTRINSIC PROTEIN"/>
    <property type="match status" value="1"/>
</dbReference>
<comment type="subcellular location">
    <subcellularLocation>
        <location evidence="1">Membrane</location>
        <topology evidence="1">Multi-pass membrane protein</topology>
    </subcellularLocation>
</comment>
<reference evidence="7" key="2">
    <citation type="submission" date="2022-03" db="EMBL/GenBank/DDBJ databases">
        <title>Draft title - Genomic analysis of global carrot germplasm unveils the trajectory of domestication and the origin of high carotenoid orange carrot.</title>
        <authorList>
            <person name="Iorizzo M."/>
            <person name="Ellison S."/>
            <person name="Senalik D."/>
            <person name="Macko-Podgorni A."/>
            <person name="Grzebelus D."/>
            <person name="Bostan H."/>
            <person name="Rolling W."/>
            <person name="Curaba J."/>
            <person name="Simon P."/>
        </authorList>
    </citation>
    <scope>NUCLEOTIDE SEQUENCE</scope>
    <source>
        <tissue evidence="7">Leaf</tissue>
    </source>
</reference>
<dbReference type="InterPro" id="IPR000425">
    <property type="entry name" value="MIP"/>
</dbReference>
<dbReference type="EMBL" id="CP093345">
    <property type="protein sequence ID" value="WOG90628.1"/>
    <property type="molecule type" value="Genomic_DNA"/>
</dbReference>
<dbReference type="CDD" id="cd00333">
    <property type="entry name" value="MIP"/>
    <property type="match status" value="1"/>
</dbReference>
<protein>
    <submittedName>
        <fullName evidence="7">Uncharacterized protein</fullName>
    </submittedName>
</protein>
<keyword evidence="5" id="KW-0472">Membrane</keyword>
<keyword evidence="3 6" id="KW-0812">Transmembrane</keyword>
<dbReference type="Gramene" id="KZM99983">
    <property type="protein sequence ID" value="KZM99983"/>
    <property type="gene ID" value="DCAR_008738"/>
</dbReference>
<evidence type="ECO:0000256" key="1">
    <source>
        <dbReference type="ARBA" id="ARBA00004141"/>
    </source>
</evidence>
<dbReference type="PRINTS" id="PR00783">
    <property type="entry name" value="MINTRINSICP"/>
</dbReference>
<evidence type="ECO:0000256" key="2">
    <source>
        <dbReference type="ARBA" id="ARBA00022448"/>
    </source>
</evidence>
<dbReference type="OrthoDB" id="3222at2759"/>
<sequence>MATTPSTSVSMSPKQYLPTSFSIMEQGKRSRTQKFAAAAFPVSVSPSYFQKVIAEFIGTYILIFVGCGSALTDRKLNLTIVGIALAWGFSLMAAIYAVGHVSGAHFNPAVTIGLAAARRFPFKLVPMYVLSQLLSAILACLTLRVLFNYQEDLIPMTTQYSDPTTDLEAIAWEFIITFFLMFVICGAADDDRANKGLAGFAIGGTLLFNVLLAGPITGASMNPARSIGPAIVASEFKNLWVFVVAPILGATTAALIYNLLRLPANQNEEESSTRSIYNDLYMQNGA</sequence>
<comment type="similarity">
    <text evidence="6">Belongs to the MIP/aquaporin (TC 1.A.8) family.</text>
</comment>
<dbReference type="PANTHER" id="PTHR45724">
    <property type="entry name" value="AQUAPORIN NIP2-1"/>
    <property type="match status" value="1"/>
</dbReference>
<reference evidence="7" key="1">
    <citation type="journal article" date="2016" name="Nat. Genet.">
        <title>A high-quality carrot genome assembly provides new insights into carotenoid accumulation and asterid genome evolution.</title>
        <authorList>
            <person name="Iorizzo M."/>
            <person name="Ellison S."/>
            <person name="Senalik D."/>
            <person name="Zeng P."/>
            <person name="Satapoomin P."/>
            <person name="Huang J."/>
            <person name="Bowman M."/>
            <person name="Iovene M."/>
            <person name="Sanseverino W."/>
            <person name="Cavagnaro P."/>
            <person name="Yildiz M."/>
            <person name="Macko-Podgorni A."/>
            <person name="Moranska E."/>
            <person name="Grzebelus E."/>
            <person name="Grzebelus D."/>
            <person name="Ashrafi H."/>
            <person name="Zheng Z."/>
            <person name="Cheng S."/>
            <person name="Spooner D."/>
            <person name="Van Deynze A."/>
            <person name="Simon P."/>
        </authorList>
    </citation>
    <scope>NUCLEOTIDE SEQUENCE</scope>
    <source>
        <tissue evidence="7">Leaf</tissue>
    </source>
</reference>
<organism evidence="7 8">
    <name type="scientific">Daucus carota subsp. sativus</name>
    <name type="common">Carrot</name>
    <dbReference type="NCBI Taxonomy" id="79200"/>
    <lineage>
        <taxon>Eukaryota</taxon>
        <taxon>Viridiplantae</taxon>
        <taxon>Streptophyta</taxon>
        <taxon>Embryophyta</taxon>
        <taxon>Tracheophyta</taxon>
        <taxon>Spermatophyta</taxon>
        <taxon>Magnoliopsida</taxon>
        <taxon>eudicotyledons</taxon>
        <taxon>Gunneridae</taxon>
        <taxon>Pentapetalae</taxon>
        <taxon>asterids</taxon>
        <taxon>campanulids</taxon>
        <taxon>Apiales</taxon>
        <taxon>Apiaceae</taxon>
        <taxon>Apioideae</taxon>
        <taxon>Scandiceae</taxon>
        <taxon>Daucinae</taxon>
        <taxon>Daucus</taxon>
        <taxon>Daucus sect. Daucus</taxon>
    </lineage>
</organism>
<dbReference type="PROSITE" id="PS00221">
    <property type="entry name" value="MIP"/>
    <property type="match status" value="1"/>
</dbReference>
<accession>A0A165ZFS9</accession>
<dbReference type="Proteomes" id="UP000077755">
    <property type="component" value="Chromosome 3"/>
</dbReference>
<evidence type="ECO:0000313" key="8">
    <source>
        <dbReference type="Proteomes" id="UP000077755"/>
    </source>
</evidence>
<dbReference type="SUPFAM" id="SSF81338">
    <property type="entry name" value="Aquaporin-like"/>
    <property type="match status" value="1"/>
</dbReference>
<evidence type="ECO:0000256" key="5">
    <source>
        <dbReference type="ARBA" id="ARBA00023136"/>
    </source>
</evidence>
<dbReference type="KEGG" id="dcr:108211989"/>
<dbReference type="GO" id="GO:0015267">
    <property type="term" value="F:channel activity"/>
    <property type="evidence" value="ECO:0007669"/>
    <property type="project" value="InterPro"/>
</dbReference>
<gene>
    <name evidence="7" type="ORF">DCAR_0309872</name>
</gene>
<dbReference type="InterPro" id="IPR022357">
    <property type="entry name" value="MIP_CS"/>
</dbReference>
<dbReference type="GO" id="GO:0016020">
    <property type="term" value="C:membrane"/>
    <property type="evidence" value="ECO:0007669"/>
    <property type="project" value="UniProtKB-SubCell"/>
</dbReference>
<proteinExistence type="inferred from homology"/>
<dbReference type="Gene3D" id="1.20.1080.10">
    <property type="entry name" value="Glycerol uptake facilitator protein"/>
    <property type="match status" value="1"/>
</dbReference>
<dbReference type="AlphaFoldDB" id="A0A165ZFS9"/>
<keyword evidence="4" id="KW-1133">Transmembrane helix</keyword>
<name>A0A165ZFS9_DAUCS</name>
<dbReference type="InterPro" id="IPR034294">
    <property type="entry name" value="Aquaporin_transptr"/>
</dbReference>
<dbReference type="OMA" id="YKNLWVY"/>
<dbReference type="NCBIfam" id="TIGR00861">
    <property type="entry name" value="MIP"/>
    <property type="match status" value="1"/>
</dbReference>